<reference evidence="3" key="1">
    <citation type="journal article" date="2019" name="Int. J. Syst. Evol. Microbiol.">
        <title>The Global Catalogue of Microorganisms (GCM) 10K type strain sequencing project: providing services to taxonomists for standard genome sequencing and annotation.</title>
        <authorList>
            <consortium name="The Broad Institute Genomics Platform"/>
            <consortium name="The Broad Institute Genome Sequencing Center for Infectious Disease"/>
            <person name="Wu L."/>
            <person name="Ma J."/>
        </authorList>
    </citation>
    <scope>NUCLEOTIDE SEQUENCE [LARGE SCALE GENOMIC DNA]</scope>
    <source>
        <strain evidence="3">JCM 14545</strain>
    </source>
</reference>
<feature type="region of interest" description="Disordered" evidence="1">
    <location>
        <begin position="629"/>
        <end position="675"/>
    </location>
</feature>
<gene>
    <name evidence="2" type="ORF">GCM10009754_00450</name>
</gene>
<dbReference type="RefSeq" id="WP_344411977.1">
    <property type="nucleotide sequence ID" value="NZ_BAAANN010000001.1"/>
</dbReference>
<accession>A0ABP5B8U8</accession>
<feature type="compositionally biased region" description="Basic and acidic residues" evidence="1">
    <location>
        <begin position="631"/>
        <end position="648"/>
    </location>
</feature>
<proteinExistence type="predicted"/>
<organism evidence="2 3">
    <name type="scientific">Amycolatopsis minnesotensis</name>
    <dbReference type="NCBI Taxonomy" id="337894"/>
    <lineage>
        <taxon>Bacteria</taxon>
        <taxon>Bacillati</taxon>
        <taxon>Actinomycetota</taxon>
        <taxon>Actinomycetes</taxon>
        <taxon>Pseudonocardiales</taxon>
        <taxon>Pseudonocardiaceae</taxon>
        <taxon>Amycolatopsis</taxon>
    </lineage>
</organism>
<dbReference type="Proteomes" id="UP001501116">
    <property type="component" value="Unassembled WGS sequence"/>
</dbReference>
<evidence type="ECO:0000256" key="1">
    <source>
        <dbReference type="SAM" id="MobiDB-lite"/>
    </source>
</evidence>
<comment type="caution">
    <text evidence="2">The sequence shown here is derived from an EMBL/GenBank/DDBJ whole genome shotgun (WGS) entry which is preliminary data.</text>
</comment>
<evidence type="ECO:0000313" key="2">
    <source>
        <dbReference type="EMBL" id="GAA1937335.1"/>
    </source>
</evidence>
<name>A0ABP5B8U8_9PSEU</name>
<evidence type="ECO:0000313" key="3">
    <source>
        <dbReference type="Proteomes" id="UP001501116"/>
    </source>
</evidence>
<dbReference type="EMBL" id="BAAANN010000001">
    <property type="protein sequence ID" value="GAA1937335.1"/>
    <property type="molecule type" value="Genomic_DNA"/>
</dbReference>
<protein>
    <submittedName>
        <fullName evidence="2">Uncharacterized protein</fullName>
    </submittedName>
</protein>
<keyword evidence="3" id="KW-1185">Reference proteome</keyword>
<sequence length="675" mass="74687">MPSGFLLDQITQLVSDLTTQRRRTASTFAQRLIGQLTESDKQALAEALADPFPAVERVEHAPAVPHAVRQRLLPAAVHRAQQELESAVFHALLEGMGLLETHPVARDYRLGHLVDDVRPHPDELRLRLHPVVLGPLLAGLLPIVSPDDPADLSGTAGTRVRWDDQGYVELWLVDSSPRARVVFTGISVNAWKAAQAYLDAGQSPALMLADAHPSGLAPAEAEALARRPRVFGPSSLASGLLRRIGVFRDAWWVKSSVRGTESLVVEWPDAPSRLNVLKKLSHRAVQLTPGRFRPYPDHSGHNIELYDLDDSVPVPNDPGSKLLLREISITRESYLRSRASYTPVPDYWQVWQKTYRADDRGVQLDLAVLWNRYTGEDLQPDSDYVGKLRKAVTSTPHAKVIAEAHSTAQRILETSLLLMIRESQSPLRGEPYRGNQVFRTVSPRRDKLIITLHEKAMQWFFHAMITPVQPHGGKDGVPGLRIVPHENTLDLRILDHTGARTDALVVIKNAGAKWWGKTWPKIRGGVHYDSGCVDPLLTTSPQLSQGERAGIEFHRHSCGPVALGSAFLRRFGLINCAYAVDVWTGGEGRDLHIEIDQGPSIPTLVEALEDPVFGLVDGSVSIVNPPQRHTRVQDTHTTPDRYIGRENPPRQPPGLILRTLEPSPRPPAMPGSVTS</sequence>